<protein>
    <submittedName>
        <fullName evidence="1">Uncharacterized protein</fullName>
    </submittedName>
</protein>
<name>A0A1H8GMP1_9RHOB</name>
<sequence length="97" mass="11196">MTDFRSLLADLRRPCLLLRAARFGVEDFRRDRDLKRVLNGECPSGPEKSLPRLIAEEERLEETRRIGDASYSLNRHIEVLIALISELRLLPRGQQPA</sequence>
<evidence type="ECO:0000313" key="1">
    <source>
        <dbReference type="EMBL" id="SEN44737.1"/>
    </source>
</evidence>
<keyword evidence="2" id="KW-1185">Reference proteome</keyword>
<dbReference type="AlphaFoldDB" id="A0A1H8GMP1"/>
<dbReference type="OrthoDB" id="7875218at2"/>
<accession>A0A1H8GMP1</accession>
<evidence type="ECO:0000313" key="2">
    <source>
        <dbReference type="Proteomes" id="UP000198761"/>
    </source>
</evidence>
<reference evidence="1 2" key="1">
    <citation type="submission" date="2016-10" db="EMBL/GenBank/DDBJ databases">
        <authorList>
            <person name="de Groot N.N."/>
        </authorList>
    </citation>
    <scope>NUCLEOTIDE SEQUENCE [LARGE SCALE GENOMIC DNA]</scope>
    <source>
        <strain evidence="1 2">DSM 3857</strain>
    </source>
</reference>
<dbReference type="Pfam" id="PF20083">
    <property type="entry name" value="DUF6477"/>
    <property type="match status" value="1"/>
</dbReference>
<dbReference type="EMBL" id="FOCE01000005">
    <property type="protein sequence ID" value="SEN44737.1"/>
    <property type="molecule type" value="Genomic_DNA"/>
</dbReference>
<proteinExistence type="predicted"/>
<dbReference type="RefSeq" id="WP_091301081.1">
    <property type="nucleotide sequence ID" value="NZ_FOCE01000005.1"/>
</dbReference>
<gene>
    <name evidence="1" type="ORF">SAMN04488103_10599</name>
</gene>
<organism evidence="1 2">
    <name type="scientific">Gemmobacter aquatilis</name>
    <dbReference type="NCBI Taxonomy" id="933059"/>
    <lineage>
        <taxon>Bacteria</taxon>
        <taxon>Pseudomonadati</taxon>
        <taxon>Pseudomonadota</taxon>
        <taxon>Alphaproteobacteria</taxon>
        <taxon>Rhodobacterales</taxon>
        <taxon>Paracoccaceae</taxon>
        <taxon>Gemmobacter</taxon>
    </lineage>
</organism>
<dbReference type="InterPro" id="IPR045516">
    <property type="entry name" value="DUF6477"/>
</dbReference>
<dbReference type="STRING" id="933059.SAMN04488103_10599"/>
<dbReference type="Proteomes" id="UP000198761">
    <property type="component" value="Unassembled WGS sequence"/>
</dbReference>